<feature type="domain" description="RNase H type-1" evidence="1">
    <location>
        <begin position="14"/>
        <end position="98"/>
    </location>
</feature>
<organism evidence="2 3">
    <name type="scientific">Gossypium raimondii</name>
    <name type="common">Peruvian cotton</name>
    <name type="synonym">Gossypium klotzschianum subsp. raimondii</name>
    <dbReference type="NCBI Taxonomy" id="29730"/>
    <lineage>
        <taxon>Eukaryota</taxon>
        <taxon>Viridiplantae</taxon>
        <taxon>Streptophyta</taxon>
        <taxon>Embryophyta</taxon>
        <taxon>Tracheophyta</taxon>
        <taxon>Spermatophyta</taxon>
        <taxon>Magnoliopsida</taxon>
        <taxon>eudicotyledons</taxon>
        <taxon>Gunneridae</taxon>
        <taxon>Pentapetalae</taxon>
        <taxon>rosids</taxon>
        <taxon>malvids</taxon>
        <taxon>Malvales</taxon>
        <taxon>Malvaceae</taxon>
        <taxon>Malvoideae</taxon>
        <taxon>Gossypium</taxon>
    </lineage>
</organism>
<dbReference type="Gramene" id="KJB62035">
    <property type="protein sequence ID" value="KJB62035"/>
    <property type="gene ID" value="B456_009G397500"/>
</dbReference>
<evidence type="ECO:0000259" key="1">
    <source>
        <dbReference type="Pfam" id="PF13456"/>
    </source>
</evidence>
<dbReference type="GO" id="GO:0004523">
    <property type="term" value="F:RNA-DNA hybrid ribonuclease activity"/>
    <property type="evidence" value="ECO:0007669"/>
    <property type="project" value="InterPro"/>
</dbReference>
<dbReference type="InterPro" id="IPR012337">
    <property type="entry name" value="RNaseH-like_sf"/>
</dbReference>
<dbReference type="SUPFAM" id="SSF53098">
    <property type="entry name" value="Ribonuclease H-like"/>
    <property type="match status" value="1"/>
</dbReference>
<accession>A0A0D2V078</accession>
<gene>
    <name evidence="2" type="ORF">B456_009G397500</name>
</gene>
<proteinExistence type="predicted"/>
<protein>
    <recommendedName>
        <fullName evidence="1">RNase H type-1 domain-containing protein</fullName>
    </recommendedName>
</protein>
<evidence type="ECO:0000313" key="2">
    <source>
        <dbReference type="EMBL" id="KJB62035.1"/>
    </source>
</evidence>
<dbReference type="GO" id="GO:0003676">
    <property type="term" value="F:nucleic acid binding"/>
    <property type="evidence" value="ECO:0007669"/>
    <property type="project" value="InterPro"/>
</dbReference>
<dbReference type="PANTHER" id="PTHR47723">
    <property type="entry name" value="OS05G0353850 PROTEIN"/>
    <property type="match status" value="1"/>
</dbReference>
<dbReference type="Proteomes" id="UP000032304">
    <property type="component" value="Chromosome 9"/>
</dbReference>
<reference evidence="2 3" key="1">
    <citation type="journal article" date="2012" name="Nature">
        <title>Repeated polyploidization of Gossypium genomes and the evolution of spinnable cotton fibres.</title>
        <authorList>
            <person name="Paterson A.H."/>
            <person name="Wendel J.F."/>
            <person name="Gundlach H."/>
            <person name="Guo H."/>
            <person name="Jenkins J."/>
            <person name="Jin D."/>
            <person name="Llewellyn D."/>
            <person name="Showmaker K.C."/>
            <person name="Shu S."/>
            <person name="Udall J."/>
            <person name="Yoo M.J."/>
            <person name="Byers R."/>
            <person name="Chen W."/>
            <person name="Doron-Faigenboim A."/>
            <person name="Duke M.V."/>
            <person name="Gong L."/>
            <person name="Grimwood J."/>
            <person name="Grover C."/>
            <person name="Grupp K."/>
            <person name="Hu G."/>
            <person name="Lee T.H."/>
            <person name="Li J."/>
            <person name="Lin L."/>
            <person name="Liu T."/>
            <person name="Marler B.S."/>
            <person name="Page J.T."/>
            <person name="Roberts A.W."/>
            <person name="Romanel E."/>
            <person name="Sanders W.S."/>
            <person name="Szadkowski E."/>
            <person name="Tan X."/>
            <person name="Tang H."/>
            <person name="Xu C."/>
            <person name="Wang J."/>
            <person name="Wang Z."/>
            <person name="Zhang D."/>
            <person name="Zhang L."/>
            <person name="Ashrafi H."/>
            <person name="Bedon F."/>
            <person name="Bowers J.E."/>
            <person name="Brubaker C.L."/>
            <person name="Chee P.W."/>
            <person name="Das S."/>
            <person name="Gingle A.R."/>
            <person name="Haigler C.H."/>
            <person name="Harker D."/>
            <person name="Hoffmann L.V."/>
            <person name="Hovav R."/>
            <person name="Jones D.C."/>
            <person name="Lemke C."/>
            <person name="Mansoor S."/>
            <person name="ur Rahman M."/>
            <person name="Rainville L.N."/>
            <person name="Rambani A."/>
            <person name="Reddy U.K."/>
            <person name="Rong J.K."/>
            <person name="Saranga Y."/>
            <person name="Scheffler B.E."/>
            <person name="Scheffler J.A."/>
            <person name="Stelly D.M."/>
            <person name="Triplett B.A."/>
            <person name="Van Deynze A."/>
            <person name="Vaslin M.F."/>
            <person name="Waghmare V.N."/>
            <person name="Walford S.A."/>
            <person name="Wright R.J."/>
            <person name="Zaki E.A."/>
            <person name="Zhang T."/>
            <person name="Dennis E.S."/>
            <person name="Mayer K.F."/>
            <person name="Peterson D.G."/>
            <person name="Rokhsar D.S."/>
            <person name="Wang X."/>
            <person name="Schmutz J."/>
        </authorList>
    </citation>
    <scope>NUCLEOTIDE SEQUENCE [LARGE SCALE GENOMIC DNA]</scope>
</reference>
<name>A0A0D2V078_GOSRA</name>
<dbReference type="InterPro" id="IPR002156">
    <property type="entry name" value="RNaseH_domain"/>
</dbReference>
<dbReference type="EMBL" id="CM001748">
    <property type="protein sequence ID" value="KJB62035.1"/>
    <property type="molecule type" value="Genomic_DNA"/>
</dbReference>
<dbReference type="InterPro" id="IPR036397">
    <property type="entry name" value="RNaseH_sf"/>
</dbReference>
<dbReference type="InterPro" id="IPR053151">
    <property type="entry name" value="RNase_H-like"/>
</dbReference>
<sequence>MGSCTYLIKNIRYLTIVEAYACLHGVAFAEDLGFQDIILEGDSLTVVKKLQKNNDYIDRSVIRGIIEEIKTKARNFKSLIFRHIPWEANEAAHAMAAWGEEGICRPSEWKKPRGKSIHSFRRIKGVWNEGKKTQKRTLVSYL</sequence>
<dbReference type="CDD" id="cd06222">
    <property type="entry name" value="RNase_H_like"/>
    <property type="match status" value="1"/>
</dbReference>
<dbReference type="Gene3D" id="3.30.420.10">
    <property type="entry name" value="Ribonuclease H-like superfamily/Ribonuclease H"/>
    <property type="match status" value="1"/>
</dbReference>
<keyword evidence="3" id="KW-1185">Reference proteome</keyword>
<dbReference type="InterPro" id="IPR044730">
    <property type="entry name" value="RNase_H-like_dom_plant"/>
</dbReference>
<evidence type="ECO:0000313" key="3">
    <source>
        <dbReference type="Proteomes" id="UP000032304"/>
    </source>
</evidence>
<dbReference type="Pfam" id="PF13456">
    <property type="entry name" value="RVT_3"/>
    <property type="match status" value="1"/>
</dbReference>
<dbReference type="PANTHER" id="PTHR47723:SF24">
    <property type="entry name" value="RNASE H TYPE-1 DOMAIN-CONTAINING PROTEIN"/>
    <property type="match status" value="1"/>
</dbReference>
<dbReference type="AlphaFoldDB" id="A0A0D2V078"/>